<evidence type="ECO:0000313" key="11">
    <source>
        <dbReference type="Proteomes" id="UP000504604"/>
    </source>
</evidence>
<dbReference type="SUPFAM" id="SSF48264">
    <property type="entry name" value="Cytochrome P450"/>
    <property type="match status" value="1"/>
</dbReference>
<comment type="subcellular location">
    <subcellularLocation>
        <location evidence="2">Membrane</location>
        <topology evidence="2">Single-pass membrane protein</topology>
    </subcellularLocation>
</comment>
<dbReference type="InParanoid" id="A0A6I9SMM4"/>
<evidence type="ECO:0000313" key="12">
    <source>
        <dbReference type="RefSeq" id="XP_011070776.2"/>
    </source>
</evidence>
<dbReference type="Proteomes" id="UP000504604">
    <property type="component" value="Linkage group LG1"/>
</dbReference>
<name>A0A6I9SMM4_SESIN</name>
<dbReference type="InterPro" id="IPR017972">
    <property type="entry name" value="Cyt_P450_CS"/>
</dbReference>
<reference evidence="12" key="2">
    <citation type="submission" date="2025-08" db="UniProtKB">
        <authorList>
            <consortium name="RefSeq"/>
        </authorList>
    </citation>
    <scope>IDENTIFICATION</scope>
</reference>
<keyword evidence="11" id="KW-1185">Reference proteome</keyword>
<evidence type="ECO:0000256" key="6">
    <source>
        <dbReference type="ARBA" id="ARBA00023002"/>
    </source>
</evidence>
<keyword evidence="5 9" id="KW-0479">Metal-binding</keyword>
<proteinExistence type="inferred from homology"/>
<evidence type="ECO:0000256" key="10">
    <source>
        <dbReference type="RuleBase" id="RU000461"/>
    </source>
</evidence>
<dbReference type="Pfam" id="PF00067">
    <property type="entry name" value="p450"/>
    <property type="match status" value="1"/>
</dbReference>
<evidence type="ECO:0000256" key="5">
    <source>
        <dbReference type="ARBA" id="ARBA00022723"/>
    </source>
</evidence>
<evidence type="ECO:0000256" key="8">
    <source>
        <dbReference type="ARBA" id="ARBA00023033"/>
    </source>
</evidence>
<comment type="cofactor">
    <cofactor evidence="1 9">
        <name>heme</name>
        <dbReference type="ChEBI" id="CHEBI:30413"/>
    </cofactor>
</comment>
<sequence>MKMDDLALAALTVFSLLASVLWSSWIFKKSKKGTTPYPPGPRGLPILGYLPFLQLNLHHQFAELAQKYGPIYKLQLGGKLSIVISSPALIKEVVRDQDMIFANRDPPVAAVVVTGGVDIAWSPYGPYWSDMRKLFVREMLSNNNLQGTYVLRKEEVAKVVRDVSKKIGKPIEIGELVFLTELNVILSLLWGGTIDEQKRDKLGAQFRYKVLKLVDLLGKPNVSDFVPVLAKFDVQGIEKETRALMRSVDEILDTVIDERTKMMGAEEGDLTAHESERRKDFLGILLEMKQQKVGEGSSFGLTQIKAILMDIILGGTDSTATMVEWVMAELLHNTDIMKKVQQELIDVVGENNIVEESHITSLHYLDAVLKETFRRHPPLPLLVPRCPSQSCIIGGYMIPKHSQVFLNLWSICMDSQVWENPFEFRPDRFLKDNAGNFDYIGNNFHYIPFGSGRRVCPGLHLAKRMVMYLLATLLHSFEWRLPEGETVDLSDKFGFVMRKSTPLIATPYRRLRGYHI</sequence>
<dbReference type="AlphaFoldDB" id="A0A6I9SMM4"/>
<comment type="similarity">
    <text evidence="3 10">Belongs to the cytochrome P450 family.</text>
</comment>
<dbReference type="OrthoDB" id="2789670at2759"/>
<organism evidence="11 12">
    <name type="scientific">Sesamum indicum</name>
    <name type="common">Oriental sesame</name>
    <name type="synonym">Sesamum orientale</name>
    <dbReference type="NCBI Taxonomy" id="4182"/>
    <lineage>
        <taxon>Eukaryota</taxon>
        <taxon>Viridiplantae</taxon>
        <taxon>Streptophyta</taxon>
        <taxon>Embryophyta</taxon>
        <taxon>Tracheophyta</taxon>
        <taxon>Spermatophyta</taxon>
        <taxon>Magnoliopsida</taxon>
        <taxon>eudicotyledons</taxon>
        <taxon>Gunneridae</taxon>
        <taxon>Pentapetalae</taxon>
        <taxon>asterids</taxon>
        <taxon>lamiids</taxon>
        <taxon>Lamiales</taxon>
        <taxon>Pedaliaceae</taxon>
        <taxon>Sesamum</taxon>
    </lineage>
</organism>
<evidence type="ECO:0000256" key="2">
    <source>
        <dbReference type="ARBA" id="ARBA00004167"/>
    </source>
</evidence>
<evidence type="ECO:0000256" key="9">
    <source>
        <dbReference type="PIRSR" id="PIRSR602401-1"/>
    </source>
</evidence>
<feature type="binding site" description="axial binding residue" evidence="9">
    <location>
        <position position="456"/>
    </location>
    <ligand>
        <name>heme</name>
        <dbReference type="ChEBI" id="CHEBI:30413"/>
    </ligand>
    <ligandPart>
        <name>Fe</name>
        <dbReference type="ChEBI" id="CHEBI:18248"/>
    </ligandPart>
</feature>
<evidence type="ECO:0000256" key="4">
    <source>
        <dbReference type="ARBA" id="ARBA00022617"/>
    </source>
</evidence>
<dbReference type="InterPro" id="IPR001128">
    <property type="entry name" value="Cyt_P450"/>
</dbReference>
<evidence type="ECO:0000256" key="3">
    <source>
        <dbReference type="ARBA" id="ARBA00010617"/>
    </source>
</evidence>
<evidence type="ECO:0000256" key="1">
    <source>
        <dbReference type="ARBA" id="ARBA00001971"/>
    </source>
</evidence>
<keyword evidence="6 10" id="KW-0560">Oxidoreductase</keyword>
<evidence type="ECO:0000256" key="7">
    <source>
        <dbReference type="ARBA" id="ARBA00023004"/>
    </source>
</evidence>
<dbReference type="PRINTS" id="PR00463">
    <property type="entry name" value="EP450I"/>
</dbReference>
<dbReference type="FunFam" id="1.10.630.10:FF:000126">
    <property type="entry name" value="Predicted protein"/>
    <property type="match status" value="1"/>
</dbReference>
<dbReference type="PANTHER" id="PTHR47951">
    <property type="entry name" value="OS08G0547900 PROTEIN"/>
    <property type="match status" value="1"/>
</dbReference>
<keyword evidence="8 10" id="KW-0503">Monooxygenase</keyword>
<dbReference type="Gene3D" id="1.10.630.10">
    <property type="entry name" value="Cytochrome P450"/>
    <property type="match status" value="1"/>
</dbReference>
<dbReference type="RefSeq" id="XP_011070776.2">
    <property type="nucleotide sequence ID" value="XM_011072474.2"/>
</dbReference>
<dbReference type="GO" id="GO:0016705">
    <property type="term" value="F:oxidoreductase activity, acting on paired donors, with incorporation or reduction of molecular oxygen"/>
    <property type="evidence" value="ECO:0007669"/>
    <property type="project" value="InterPro"/>
</dbReference>
<keyword evidence="4 9" id="KW-0349">Heme</keyword>
<protein>
    <submittedName>
        <fullName evidence="12">Flavonoid 3',5'-hydroxylase 1-like</fullName>
    </submittedName>
</protein>
<dbReference type="PRINTS" id="PR00385">
    <property type="entry name" value="P450"/>
</dbReference>
<dbReference type="PANTHER" id="PTHR47951:SF7">
    <property type="entry name" value="FLAVONOID 3',5'-HYDROXYLASE-LIKE ISOFORM X1"/>
    <property type="match status" value="1"/>
</dbReference>
<dbReference type="PROSITE" id="PS00086">
    <property type="entry name" value="CYTOCHROME_P450"/>
    <property type="match status" value="1"/>
</dbReference>
<dbReference type="GO" id="GO:0020037">
    <property type="term" value="F:heme binding"/>
    <property type="evidence" value="ECO:0007669"/>
    <property type="project" value="InterPro"/>
</dbReference>
<keyword evidence="7 9" id="KW-0408">Iron</keyword>
<dbReference type="InterPro" id="IPR036396">
    <property type="entry name" value="Cyt_P450_sf"/>
</dbReference>
<reference evidence="11" key="1">
    <citation type="submission" date="2024-10" db="UniProtKB">
        <authorList>
            <consortium name="RefSeq"/>
        </authorList>
    </citation>
    <scope>NUCLEOTIDE SEQUENCE [LARGE SCALE GENOMIC DNA]</scope>
    <source>
        <strain evidence="11">cv. Zhongzhi No. 13</strain>
    </source>
</reference>
<dbReference type="KEGG" id="sind:105156359"/>
<dbReference type="GO" id="GO:0016020">
    <property type="term" value="C:membrane"/>
    <property type="evidence" value="ECO:0007669"/>
    <property type="project" value="UniProtKB-SubCell"/>
</dbReference>
<gene>
    <name evidence="12" type="primary">LOC105156359</name>
</gene>
<accession>A0A6I9SMM4</accession>
<dbReference type="GO" id="GO:0005506">
    <property type="term" value="F:iron ion binding"/>
    <property type="evidence" value="ECO:0007669"/>
    <property type="project" value="InterPro"/>
</dbReference>
<dbReference type="InterPro" id="IPR002401">
    <property type="entry name" value="Cyt_P450_E_grp-I"/>
</dbReference>
<dbReference type="GeneID" id="105156359"/>
<dbReference type="GO" id="GO:0004497">
    <property type="term" value="F:monooxygenase activity"/>
    <property type="evidence" value="ECO:0007669"/>
    <property type="project" value="UniProtKB-KW"/>
</dbReference>